<keyword evidence="1" id="KW-0732">Signal</keyword>
<sequence length="292" mass="31513">MGYENGLKNFHYAILTDDSDSGATYDTPVKLAEAVTAGVEPSIATGRLYGDNKVVSNASKFNYATVTITTTKLPAKDEAALLGKTLGSDGVLRSRGNAPYVAFGYEVTLDDGTSEFWWILKGKFQEPSRTKNTGTDSIEYGQPSIVGEFIRRDFDEEWKFTGNEGNAGFETVTADDWFNSVYEPNPDTTAPTVTTAPDDDATAVAITTDVIWTFDEAIRSADVNDGNFYLMDSLGTVVDGSLTQSTDETTVTFTPTTDLNSAMDYTAVASKNIRDLAGNNLANTEVTNFATS</sequence>
<dbReference type="Pfam" id="PF13205">
    <property type="entry name" value="Big_5"/>
    <property type="match status" value="1"/>
</dbReference>
<dbReference type="InterPro" id="IPR032812">
    <property type="entry name" value="SbsA_Ig"/>
</dbReference>
<protein>
    <submittedName>
        <fullName evidence="3">Phi13 family phage major tail protein</fullName>
    </submittedName>
</protein>
<dbReference type="InterPro" id="IPR006724">
    <property type="entry name" value="Phage_TTP"/>
</dbReference>
<evidence type="ECO:0000259" key="2">
    <source>
        <dbReference type="Pfam" id="PF13205"/>
    </source>
</evidence>
<dbReference type="InterPro" id="IPR006490">
    <property type="entry name" value="Maj_tail_phi13"/>
</dbReference>
<gene>
    <name evidence="3" type="ORF">J2Z82_003254</name>
</gene>
<dbReference type="NCBIfam" id="TIGR01603">
    <property type="entry name" value="maj_tail_phi13"/>
    <property type="match status" value="1"/>
</dbReference>
<accession>A0ABS4HIR7</accession>
<dbReference type="Gene3D" id="2.60.40.1220">
    <property type="match status" value="1"/>
</dbReference>
<dbReference type="InterPro" id="IPR014755">
    <property type="entry name" value="Cu-Rt/internalin_Ig-like"/>
</dbReference>
<evidence type="ECO:0000313" key="4">
    <source>
        <dbReference type="Proteomes" id="UP001519328"/>
    </source>
</evidence>
<evidence type="ECO:0000256" key="1">
    <source>
        <dbReference type="ARBA" id="ARBA00022729"/>
    </source>
</evidence>
<feature type="domain" description="SbsA Ig-like" evidence="2">
    <location>
        <begin position="187"/>
        <end position="291"/>
    </location>
</feature>
<reference evidence="3 4" key="1">
    <citation type="submission" date="2021-03" db="EMBL/GenBank/DDBJ databases">
        <title>Genomic Encyclopedia of Type Strains, Phase IV (KMG-IV): sequencing the most valuable type-strain genomes for metagenomic binning, comparative biology and taxonomic classification.</title>
        <authorList>
            <person name="Goeker M."/>
        </authorList>
    </citation>
    <scope>NUCLEOTIDE SEQUENCE [LARGE SCALE GENOMIC DNA]</scope>
    <source>
        <strain evidence="3 4">DSM 21085</strain>
    </source>
</reference>
<dbReference type="Pfam" id="PF04630">
    <property type="entry name" value="Phage_TTP_1"/>
    <property type="match status" value="1"/>
</dbReference>
<comment type="caution">
    <text evidence="3">The sequence shown here is derived from an EMBL/GenBank/DDBJ whole genome shotgun (WGS) entry which is preliminary data.</text>
</comment>
<organism evidence="3 4">
    <name type="scientific">Virgibacillus litoralis</name>
    <dbReference type="NCBI Taxonomy" id="578221"/>
    <lineage>
        <taxon>Bacteria</taxon>
        <taxon>Bacillati</taxon>
        <taxon>Bacillota</taxon>
        <taxon>Bacilli</taxon>
        <taxon>Bacillales</taxon>
        <taxon>Bacillaceae</taxon>
        <taxon>Virgibacillus</taxon>
    </lineage>
</organism>
<evidence type="ECO:0000313" key="3">
    <source>
        <dbReference type="EMBL" id="MBP1950297.1"/>
    </source>
</evidence>
<dbReference type="EMBL" id="JAGGKK010000020">
    <property type="protein sequence ID" value="MBP1950297.1"/>
    <property type="molecule type" value="Genomic_DNA"/>
</dbReference>
<name>A0ABS4HIR7_9BACI</name>
<proteinExistence type="predicted"/>
<keyword evidence="4" id="KW-1185">Reference proteome</keyword>
<dbReference type="Proteomes" id="UP001519328">
    <property type="component" value="Unassembled WGS sequence"/>
</dbReference>
<dbReference type="RefSeq" id="WP_209481783.1">
    <property type="nucleotide sequence ID" value="NZ_JAGGKK010000020.1"/>
</dbReference>